<feature type="region of interest" description="Disordered" evidence="5">
    <location>
        <begin position="1"/>
        <end position="23"/>
    </location>
</feature>
<reference evidence="7" key="1">
    <citation type="journal article" date="2019" name="Int. J. Syst. Evol. Microbiol.">
        <title>The Global Catalogue of Microorganisms (GCM) 10K type strain sequencing project: providing services to taxonomists for standard genome sequencing and annotation.</title>
        <authorList>
            <consortium name="The Broad Institute Genomics Platform"/>
            <consortium name="The Broad Institute Genome Sequencing Center for Infectious Disease"/>
            <person name="Wu L."/>
            <person name="Ma J."/>
        </authorList>
    </citation>
    <scope>NUCLEOTIDE SEQUENCE [LARGE SCALE GENOMIC DNA]</scope>
    <source>
        <strain evidence="7">JCM 11483</strain>
    </source>
</reference>
<dbReference type="Proteomes" id="UP001501736">
    <property type="component" value="Unassembled WGS sequence"/>
</dbReference>
<keyword evidence="3" id="KW-0175">Coiled coil</keyword>
<keyword evidence="4" id="KW-0233">DNA recombination</keyword>
<sequence>MLRGERDEARAERDEARSAGERLREQLHAAEVQAASLRSRLEAVEQQRAEDADAARERESLVEMLQPVRQGVTEMHRQVQTLEKERAAQHSQLKAQLSEAAKNDQRLYDSTQALLGSLHSTSARGYWGEVQLRRIVEAAGMLPHVDFVEQHSGTDGDGAALRPDMVVHLPGERQLVIDAKAPLSLTDAAGQAKALKQHVAVLASKDYAATVDRSPDVIFCFVPAESLLSSALEADPELLDHALTRGVSLVSPASLLASLKAVETAWRHERLAQNMREIVDHSRDLYKRLQKMSDHLGRTGDRLRQAVQAYNGLIGNIERQVLPKVEAISRLQVADSAEADDAALEDLGETLSVAEVGHDVNELGPRLAQGADLAGEDAGADGAATAPRS</sequence>
<dbReference type="InterPro" id="IPR003798">
    <property type="entry name" value="DNA_recombination_RmuC"/>
</dbReference>
<dbReference type="PANTHER" id="PTHR30563">
    <property type="entry name" value="DNA RECOMBINATION PROTEIN RMUC"/>
    <property type="match status" value="1"/>
</dbReference>
<evidence type="ECO:0000256" key="2">
    <source>
        <dbReference type="ARBA" id="ARBA00009840"/>
    </source>
</evidence>
<evidence type="ECO:0000313" key="6">
    <source>
        <dbReference type="EMBL" id="GAA3285160.1"/>
    </source>
</evidence>
<organism evidence="6 7">
    <name type="scientific">Nesterenkonia halobia</name>
    <dbReference type="NCBI Taxonomy" id="37922"/>
    <lineage>
        <taxon>Bacteria</taxon>
        <taxon>Bacillati</taxon>
        <taxon>Actinomycetota</taxon>
        <taxon>Actinomycetes</taxon>
        <taxon>Micrococcales</taxon>
        <taxon>Micrococcaceae</taxon>
        <taxon>Nesterenkonia</taxon>
    </lineage>
</organism>
<evidence type="ECO:0000256" key="3">
    <source>
        <dbReference type="ARBA" id="ARBA00023054"/>
    </source>
</evidence>
<evidence type="ECO:0000256" key="1">
    <source>
        <dbReference type="ARBA" id="ARBA00003416"/>
    </source>
</evidence>
<evidence type="ECO:0000313" key="7">
    <source>
        <dbReference type="Proteomes" id="UP001501736"/>
    </source>
</evidence>
<name>A0ABP6REQ6_9MICC</name>
<gene>
    <name evidence="6" type="ORF">GCM10020260_17240</name>
</gene>
<keyword evidence="7" id="KW-1185">Reference proteome</keyword>
<proteinExistence type="inferred from homology"/>
<dbReference type="EMBL" id="BAAAYG010000005">
    <property type="protein sequence ID" value="GAA3285160.1"/>
    <property type="molecule type" value="Genomic_DNA"/>
</dbReference>
<comment type="function">
    <text evidence="1">Involved in DNA recombination.</text>
</comment>
<evidence type="ECO:0000256" key="5">
    <source>
        <dbReference type="SAM" id="MobiDB-lite"/>
    </source>
</evidence>
<accession>A0ABP6REQ6</accession>
<dbReference type="Pfam" id="PF02646">
    <property type="entry name" value="RmuC"/>
    <property type="match status" value="1"/>
</dbReference>
<protein>
    <submittedName>
        <fullName evidence="6">DNA recombination protein RmuC</fullName>
    </submittedName>
</protein>
<comment type="similarity">
    <text evidence="2">Belongs to the RmuC family.</text>
</comment>
<comment type="caution">
    <text evidence="6">The sequence shown here is derived from an EMBL/GenBank/DDBJ whole genome shotgun (WGS) entry which is preliminary data.</text>
</comment>
<dbReference type="PANTHER" id="PTHR30563:SF0">
    <property type="entry name" value="DNA RECOMBINATION PROTEIN RMUC"/>
    <property type="match status" value="1"/>
</dbReference>
<evidence type="ECO:0000256" key="4">
    <source>
        <dbReference type="ARBA" id="ARBA00023172"/>
    </source>
</evidence>